<dbReference type="PROSITE" id="PS50995">
    <property type="entry name" value="HTH_MARR_2"/>
    <property type="match status" value="1"/>
</dbReference>
<dbReference type="InterPro" id="IPR000835">
    <property type="entry name" value="HTH_MarR-typ"/>
</dbReference>
<evidence type="ECO:0000259" key="1">
    <source>
        <dbReference type="PROSITE" id="PS50995"/>
    </source>
</evidence>
<proteinExistence type="predicted"/>
<evidence type="ECO:0000313" key="2">
    <source>
        <dbReference type="EMBL" id="RNG36031.1"/>
    </source>
</evidence>
<dbReference type="PANTHER" id="PTHR33164:SF57">
    <property type="entry name" value="MARR-FAMILY TRANSCRIPTIONAL REGULATOR"/>
    <property type="match status" value="1"/>
</dbReference>
<dbReference type="InterPro" id="IPR036390">
    <property type="entry name" value="WH_DNA-bd_sf"/>
</dbReference>
<accession>A0A3M8X4X9</accession>
<dbReference type="EMBL" id="RIBZ01000048">
    <property type="protein sequence ID" value="RNG36031.1"/>
    <property type="molecule type" value="Genomic_DNA"/>
</dbReference>
<organism evidence="2 3">
    <name type="scientific">Streptomyces botrytidirepellens</name>
    <dbReference type="NCBI Taxonomy" id="2486417"/>
    <lineage>
        <taxon>Bacteria</taxon>
        <taxon>Bacillati</taxon>
        <taxon>Actinomycetota</taxon>
        <taxon>Actinomycetes</taxon>
        <taxon>Kitasatosporales</taxon>
        <taxon>Streptomycetaceae</taxon>
        <taxon>Streptomyces</taxon>
    </lineage>
</organism>
<dbReference type="SUPFAM" id="SSF46785">
    <property type="entry name" value="Winged helix' DNA-binding domain"/>
    <property type="match status" value="1"/>
</dbReference>
<dbReference type="GO" id="GO:0003700">
    <property type="term" value="F:DNA-binding transcription factor activity"/>
    <property type="evidence" value="ECO:0007669"/>
    <property type="project" value="InterPro"/>
</dbReference>
<evidence type="ECO:0000313" key="3">
    <source>
        <dbReference type="Proteomes" id="UP000275401"/>
    </source>
</evidence>
<gene>
    <name evidence="2" type="ORF">EEJ42_03695</name>
</gene>
<keyword evidence="3" id="KW-1185">Reference proteome</keyword>
<dbReference type="InterPro" id="IPR036388">
    <property type="entry name" value="WH-like_DNA-bd_sf"/>
</dbReference>
<dbReference type="PANTHER" id="PTHR33164">
    <property type="entry name" value="TRANSCRIPTIONAL REGULATOR, MARR FAMILY"/>
    <property type="match status" value="1"/>
</dbReference>
<protein>
    <submittedName>
        <fullName evidence="2">MarR family transcriptional regulator</fullName>
    </submittedName>
</protein>
<dbReference type="Pfam" id="PF12802">
    <property type="entry name" value="MarR_2"/>
    <property type="match status" value="1"/>
</dbReference>
<dbReference type="SMART" id="SM00347">
    <property type="entry name" value="HTH_MARR"/>
    <property type="match status" value="1"/>
</dbReference>
<dbReference type="Gene3D" id="1.10.10.10">
    <property type="entry name" value="Winged helix-like DNA-binding domain superfamily/Winged helix DNA-binding domain"/>
    <property type="match status" value="1"/>
</dbReference>
<sequence>MDVADIETAVVALRRSRQRRALARLAERRGEHAGHQARLPDAVFELLDAVEAAEGEGAALTVTEAATLLGVDQPRSSRLASQGLQAGLLRREDDQHDGRRSLLALTPEGRDALARIRTFRRGIIAEATASWAAEDRAALAHLLTRFVRDFSAITPH</sequence>
<dbReference type="Proteomes" id="UP000275401">
    <property type="component" value="Unassembled WGS sequence"/>
</dbReference>
<comment type="caution">
    <text evidence="2">The sequence shown here is derived from an EMBL/GenBank/DDBJ whole genome shotgun (WGS) entry which is preliminary data.</text>
</comment>
<reference evidence="2 3" key="1">
    <citation type="submission" date="2018-11" db="EMBL/GenBank/DDBJ databases">
        <title>The Potential of Streptomyces as Biocontrol Agents against the Tomato grey mould, Botrytis cinerea (Gray mold) Frontiers in Microbiology.</title>
        <authorList>
            <person name="Li D."/>
        </authorList>
    </citation>
    <scope>NUCLEOTIDE SEQUENCE [LARGE SCALE GENOMIC DNA]</scope>
    <source>
        <strain evidence="2 3">NEAU-LD23</strain>
    </source>
</reference>
<dbReference type="GO" id="GO:0006950">
    <property type="term" value="P:response to stress"/>
    <property type="evidence" value="ECO:0007669"/>
    <property type="project" value="TreeGrafter"/>
</dbReference>
<dbReference type="AlphaFoldDB" id="A0A3M8X4X9"/>
<feature type="domain" description="HTH marR-type" evidence="1">
    <location>
        <begin position="15"/>
        <end position="148"/>
    </location>
</feature>
<dbReference type="InterPro" id="IPR039422">
    <property type="entry name" value="MarR/SlyA-like"/>
</dbReference>
<name>A0A3M8X4X9_9ACTN</name>